<dbReference type="InterPro" id="IPR012677">
    <property type="entry name" value="Nucleotide-bd_a/b_plait_sf"/>
</dbReference>
<gene>
    <name evidence="3" type="ORF">FD20_GL001418</name>
</gene>
<organism evidence="3 4">
    <name type="scientific">Liquorilactobacillus uvarum DSM 19971</name>
    <dbReference type="NCBI Taxonomy" id="1423812"/>
    <lineage>
        <taxon>Bacteria</taxon>
        <taxon>Bacillati</taxon>
        <taxon>Bacillota</taxon>
        <taxon>Bacilli</taxon>
        <taxon>Lactobacillales</taxon>
        <taxon>Lactobacillaceae</taxon>
        <taxon>Liquorilactobacillus</taxon>
    </lineage>
</organism>
<dbReference type="STRING" id="1423812.FD20_GL001418"/>
<dbReference type="PATRIC" id="fig|1423812.3.peg.1507"/>
<dbReference type="Gene3D" id="3.30.70.330">
    <property type="match status" value="1"/>
</dbReference>
<protein>
    <submittedName>
        <fullName evidence="3">RNA binding protein</fullName>
    </submittedName>
</protein>
<accession>A0A0R1Q2N4</accession>
<sequence>MSENSIYQHFRKDEAVVIDDIHDTLERVRNEYRPILTHFFNPREQLIASTLLKDDDQIKMKSFGLIPNAERKRILFYPEYYDPVLSDFEVSLMEINYPTKFAELRHSQVLGTLMNIGIKRDVIGDIITDGEKWQIVADAQMVDYIRLQVDHIGRIKVKMIPASSEQLVSSRDEWTDLQVSVSSLRIDVLVAGVYNLSRKHVKDLLKSQKVHLNWMLVEKPDLELGVKDIISVRGHGRFRIDDVHGVSKRGKIRLSVSVLEN</sequence>
<dbReference type="Pfam" id="PF17774">
    <property type="entry name" value="YlmH_RBD"/>
    <property type="match status" value="1"/>
</dbReference>
<comment type="caution">
    <text evidence="3">The sequence shown here is derived from an EMBL/GenBank/DDBJ whole genome shotgun (WGS) entry which is preliminary data.</text>
</comment>
<proteinExistence type="predicted"/>
<feature type="domain" description="RNA-binding S4" evidence="2">
    <location>
        <begin position="184"/>
        <end position="244"/>
    </location>
</feature>
<dbReference type="SUPFAM" id="SSF55174">
    <property type="entry name" value="Alpha-L RNA-binding motif"/>
    <property type="match status" value="1"/>
</dbReference>
<dbReference type="SMART" id="SM00363">
    <property type="entry name" value="S4"/>
    <property type="match status" value="1"/>
</dbReference>
<dbReference type="OrthoDB" id="9812787at2"/>
<dbReference type="Gene3D" id="3.30.1370.160">
    <property type="match status" value="1"/>
</dbReference>
<dbReference type="PANTHER" id="PTHR13633:SF3">
    <property type="entry name" value="MITOCHONDRIAL TRANSCRIPTION RESCUE FACTOR 1"/>
    <property type="match status" value="1"/>
</dbReference>
<name>A0A0R1Q2N4_9LACO</name>
<evidence type="ECO:0000313" key="3">
    <source>
        <dbReference type="EMBL" id="KRL38700.1"/>
    </source>
</evidence>
<evidence type="ECO:0000313" key="4">
    <source>
        <dbReference type="Proteomes" id="UP000051155"/>
    </source>
</evidence>
<dbReference type="CDD" id="cd00165">
    <property type="entry name" value="S4"/>
    <property type="match status" value="1"/>
</dbReference>
<dbReference type="InterPro" id="IPR002942">
    <property type="entry name" value="S4_RNA-bd"/>
</dbReference>
<dbReference type="AlphaFoldDB" id="A0A0R1Q2N4"/>
<evidence type="ECO:0000256" key="1">
    <source>
        <dbReference type="PROSITE-ProRule" id="PRU00182"/>
    </source>
</evidence>
<dbReference type="EMBL" id="AZEG01000003">
    <property type="protein sequence ID" value="KRL38700.1"/>
    <property type="molecule type" value="Genomic_DNA"/>
</dbReference>
<dbReference type="RefSeq" id="WP_057736025.1">
    <property type="nucleotide sequence ID" value="NZ_AZEG01000003.1"/>
</dbReference>
<dbReference type="Proteomes" id="UP000051155">
    <property type="component" value="Unassembled WGS sequence"/>
</dbReference>
<dbReference type="GO" id="GO:0003723">
    <property type="term" value="F:RNA binding"/>
    <property type="evidence" value="ECO:0007669"/>
    <property type="project" value="UniProtKB-KW"/>
</dbReference>
<dbReference type="PANTHER" id="PTHR13633">
    <property type="entry name" value="MITOCHONDRIAL TRANSCRIPTION RESCUE FACTOR 1"/>
    <property type="match status" value="1"/>
</dbReference>
<dbReference type="PROSITE" id="PS50889">
    <property type="entry name" value="S4"/>
    <property type="match status" value="1"/>
</dbReference>
<dbReference type="InterPro" id="IPR040591">
    <property type="entry name" value="RqcP2_RBD"/>
</dbReference>
<keyword evidence="4" id="KW-1185">Reference proteome</keyword>
<reference evidence="3 4" key="1">
    <citation type="journal article" date="2015" name="Genome Announc.">
        <title>Expanding the biotechnology potential of lactobacilli through comparative genomics of 213 strains and associated genera.</title>
        <authorList>
            <person name="Sun Z."/>
            <person name="Harris H.M."/>
            <person name="McCann A."/>
            <person name="Guo C."/>
            <person name="Argimon S."/>
            <person name="Zhang W."/>
            <person name="Yang X."/>
            <person name="Jeffery I.B."/>
            <person name="Cooney J.C."/>
            <person name="Kagawa T.F."/>
            <person name="Liu W."/>
            <person name="Song Y."/>
            <person name="Salvetti E."/>
            <person name="Wrobel A."/>
            <person name="Rasinkangas P."/>
            <person name="Parkhill J."/>
            <person name="Rea M.C."/>
            <person name="O'Sullivan O."/>
            <person name="Ritari J."/>
            <person name="Douillard F.P."/>
            <person name="Paul Ross R."/>
            <person name="Yang R."/>
            <person name="Briner A.E."/>
            <person name="Felis G.E."/>
            <person name="de Vos W.M."/>
            <person name="Barrangou R."/>
            <person name="Klaenhammer T.R."/>
            <person name="Caufield P.W."/>
            <person name="Cui Y."/>
            <person name="Zhang H."/>
            <person name="O'Toole P.W."/>
        </authorList>
    </citation>
    <scope>NUCLEOTIDE SEQUENCE [LARGE SCALE GENOMIC DNA]</scope>
    <source>
        <strain evidence="3 4">DSM 19971</strain>
    </source>
</reference>
<keyword evidence="1" id="KW-0694">RNA-binding</keyword>
<evidence type="ECO:0000259" key="2">
    <source>
        <dbReference type="SMART" id="SM00363"/>
    </source>
</evidence>